<keyword evidence="6 7" id="KW-0472">Membrane</keyword>
<keyword evidence="7" id="KW-0813">Transport</keyword>
<dbReference type="PANTHER" id="PTHR19317:SF0">
    <property type="entry name" value="PRENYLATED RAB ACCEPTOR PROTEIN 1"/>
    <property type="match status" value="1"/>
</dbReference>
<dbReference type="GO" id="GO:0005794">
    <property type="term" value="C:Golgi apparatus"/>
    <property type="evidence" value="ECO:0007669"/>
    <property type="project" value="TreeGrafter"/>
</dbReference>
<name>A0A7S0VS06_9CHLO</name>
<protein>
    <recommendedName>
        <fullName evidence="7">PRA1 family protein</fullName>
    </recommendedName>
</protein>
<evidence type="ECO:0000256" key="2">
    <source>
        <dbReference type="ARBA" id="ARBA00004141"/>
    </source>
</evidence>
<evidence type="ECO:0000256" key="7">
    <source>
        <dbReference type="RuleBase" id="RU363107"/>
    </source>
</evidence>
<comment type="similarity">
    <text evidence="3 7">Belongs to the PRA1 family.</text>
</comment>
<comment type="subcellular location">
    <subcellularLocation>
        <location evidence="2 7">Membrane</location>
        <topology evidence="2 7">Multi-pass membrane protein</topology>
    </subcellularLocation>
</comment>
<keyword evidence="5 7" id="KW-1133">Transmembrane helix</keyword>
<dbReference type="Pfam" id="PF03208">
    <property type="entry name" value="PRA1"/>
    <property type="match status" value="1"/>
</dbReference>
<dbReference type="GO" id="GO:0016192">
    <property type="term" value="P:vesicle-mediated transport"/>
    <property type="evidence" value="ECO:0007669"/>
    <property type="project" value="UniProtKB-ARBA"/>
</dbReference>
<feature type="transmembrane region" description="Helical" evidence="7">
    <location>
        <begin position="72"/>
        <end position="90"/>
    </location>
</feature>
<dbReference type="PANTHER" id="PTHR19317">
    <property type="entry name" value="PRENYLATED RAB ACCEPTOR 1-RELATED"/>
    <property type="match status" value="1"/>
</dbReference>
<evidence type="ECO:0000256" key="3">
    <source>
        <dbReference type="ARBA" id="ARBA00006483"/>
    </source>
</evidence>
<organism evidence="8">
    <name type="scientific">Polytomella parva</name>
    <dbReference type="NCBI Taxonomy" id="51329"/>
    <lineage>
        <taxon>Eukaryota</taxon>
        <taxon>Viridiplantae</taxon>
        <taxon>Chlorophyta</taxon>
        <taxon>core chlorophytes</taxon>
        <taxon>Chlorophyceae</taxon>
        <taxon>CS clade</taxon>
        <taxon>Chlamydomonadales</taxon>
        <taxon>Chlamydomonadaceae</taxon>
        <taxon>Polytomella</taxon>
    </lineage>
</organism>
<reference evidence="8" key="1">
    <citation type="submission" date="2021-01" db="EMBL/GenBank/DDBJ databases">
        <authorList>
            <person name="Corre E."/>
            <person name="Pelletier E."/>
            <person name="Niang G."/>
            <person name="Scheremetjew M."/>
            <person name="Finn R."/>
            <person name="Kale V."/>
            <person name="Holt S."/>
            <person name="Cochrane G."/>
            <person name="Meng A."/>
            <person name="Brown T."/>
            <person name="Cohen L."/>
        </authorList>
    </citation>
    <scope>NUCLEOTIDE SEQUENCE</scope>
    <source>
        <strain evidence="8">SAG 63-3</strain>
    </source>
</reference>
<evidence type="ECO:0000256" key="5">
    <source>
        <dbReference type="ARBA" id="ARBA00022989"/>
    </source>
</evidence>
<dbReference type="GO" id="GO:0005783">
    <property type="term" value="C:endoplasmic reticulum"/>
    <property type="evidence" value="ECO:0007669"/>
    <property type="project" value="UniProtKB-ARBA"/>
</dbReference>
<dbReference type="InterPro" id="IPR004895">
    <property type="entry name" value="Prenylated_rab_accept_PRA1"/>
</dbReference>
<evidence type="ECO:0000256" key="1">
    <source>
        <dbReference type="ARBA" id="ARBA00002501"/>
    </source>
</evidence>
<accession>A0A7S0VS06</accession>
<dbReference type="GO" id="GO:0016020">
    <property type="term" value="C:membrane"/>
    <property type="evidence" value="ECO:0007669"/>
    <property type="project" value="UniProtKB-SubCell"/>
</dbReference>
<evidence type="ECO:0000256" key="6">
    <source>
        <dbReference type="ARBA" id="ARBA00023136"/>
    </source>
</evidence>
<dbReference type="AlphaFoldDB" id="A0A7S0VS06"/>
<evidence type="ECO:0000313" key="8">
    <source>
        <dbReference type="EMBL" id="CAD8791055.1"/>
    </source>
</evidence>
<gene>
    <name evidence="8" type="ORF">PPAR00522_LOCUS21041</name>
</gene>
<dbReference type="EMBL" id="HBFM01032149">
    <property type="protein sequence ID" value="CAD8791055.1"/>
    <property type="molecule type" value="Transcribed_RNA"/>
</dbReference>
<proteinExistence type="inferred from homology"/>
<evidence type="ECO:0000256" key="4">
    <source>
        <dbReference type="ARBA" id="ARBA00022692"/>
    </source>
</evidence>
<sequence length="202" mass="22259">MSEPNNTAMLGSGSIQMTYAAQLSSAYSRIKDYLSTVRAKRKPWHELIDRNAISKPATLGEATTRIRKNVNYFKLNYIIIILNTTVLSFLMHPSSLIVLLLLSASWAYVFLVRQGPLVINGKTLSEREKLLSMSALTFIMIFFVTSIGTVFFSAISLSIALVVVHGALREPDNLFLDDSDSQGSAFSLFPSSFPTPSLASNV</sequence>
<comment type="function">
    <text evidence="1 7">May be involved in both secretory and endocytic intracellular trafficking in the endosomal/prevacuolar compartments.</text>
</comment>
<keyword evidence="4 7" id="KW-0812">Transmembrane</keyword>
<feature type="transmembrane region" description="Helical" evidence="7">
    <location>
        <begin position="135"/>
        <end position="168"/>
    </location>
</feature>
<feature type="transmembrane region" description="Helical" evidence="7">
    <location>
        <begin position="96"/>
        <end position="114"/>
    </location>
</feature>